<protein>
    <submittedName>
        <fullName evidence="1">Uncharacterized protein</fullName>
    </submittedName>
</protein>
<dbReference type="AlphaFoldDB" id="A0AAV3RQU1"/>
<accession>A0AAV3RQU1</accession>
<evidence type="ECO:0000313" key="1">
    <source>
        <dbReference type="EMBL" id="GAA0183398.1"/>
    </source>
</evidence>
<dbReference type="EMBL" id="BAABME010011206">
    <property type="protein sequence ID" value="GAA0183398.1"/>
    <property type="molecule type" value="Genomic_DNA"/>
</dbReference>
<proteinExistence type="predicted"/>
<organism evidence="1 2">
    <name type="scientific">Lithospermum erythrorhizon</name>
    <name type="common">Purple gromwell</name>
    <name type="synonym">Lithospermum officinale var. erythrorhizon</name>
    <dbReference type="NCBI Taxonomy" id="34254"/>
    <lineage>
        <taxon>Eukaryota</taxon>
        <taxon>Viridiplantae</taxon>
        <taxon>Streptophyta</taxon>
        <taxon>Embryophyta</taxon>
        <taxon>Tracheophyta</taxon>
        <taxon>Spermatophyta</taxon>
        <taxon>Magnoliopsida</taxon>
        <taxon>eudicotyledons</taxon>
        <taxon>Gunneridae</taxon>
        <taxon>Pentapetalae</taxon>
        <taxon>asterids</taxon>
        <taxon>lamiids</taxon>
        <taxon>Boraginales</taxon>
        <taxon>Boraginaceae</taxon>
        <taxon>Boraginoideae</taxon>
        <taxon>Lithospermeae</taxon>
        <taxon>Lithospermum</taxon>
    </lineage>
</organism>
<reference evidence="1 2" key="1">
    <citation type="submission" date="2024-01" db="EMBL/GenBank/DDBJ databases">
        <title>The complete chloroplast genome sequence of Lithospermum erythrorhizon: insights into the phylogenetic relationship among Boraginaceae species and the maternal lineages of purple gromwells.</title>
        <authorList>
            <person name="Okada T."/>
            <person name="Watanabe K."/>
        </authorList>
    </citation>
    <scope>NUCLEOTIDE SEQUENCE [LARGE SCALE GENOMIC DNA]</scope>
</reference>
<dbReference type="Proteomes" id="UP001454036">
    <property type="component" value="Unassembled WGS sequence"/>
</dbReference>
<gene>
    <name evidence="1" type="ORF">LIER_30814</name>
</gene>
<evidence type="ECO:0000313" key="2">
    <source>
        <dbReference type="Proteomes" id="UP001454036"/>
    </source>
</evidence>
<name>A0AAV3RQU1_LITER</name>
<keyword evidence="2" id="KW-1185">Reference proteome</keyword>
<comment type="caution">
    <text evidence="1">The sequence shown here is derived from an EMBL/GenBank/DDBJ whole genome shotgun (WGS) entry which is preliminary data.</text>
</comment>
<sequence>MAEDFRRLQNQLMLSEKDILQKVLEGINDTLESLGRDINMNTILFLTPILLQNYNVTQEAEQHILDLRYQSVEIQWFSVICLHRVVRRSSYEILN</sequence>